<gene>
    <name evidence="1" type="ORF">CPJCM30710_25370</name>
</gene>
<sequence length="71" mass="8426">MHNFEPGQKVVVKCNTLKGNDENRINRRKVARKARFLDRVNGFYLVEIMKNRKPLYKECIWSEDIMGVLSK</sequence>
<dbReference type="AlphaFoldDB" id="A0A919S0T9"/>
<accession>A0A919S0T9</accession>
<dbReference type="Proteomes" id="UP000679179">
    <property type="component" value="Unassembled WGS sequence"/>
</dbReference>
<dbReference type="RefSeq" id="WP_212904555.1">
    <property type="nucleotide sequence ID" value="NZ_BOPZ01000023.1"/>
</dbReference>
<keyword evidence="2" id="KW-1185">Reference proteome</keyword>
<comment type="caution">
    <text evidence="1">The sequence shown here is derived from an EMBL/GenBank/DDBJ whole genome shotgun (WGS) entry which is preliminary data.</text>
</comment>
<organism evidence="1 2">
    <name type="scientific">Clostridium polyendosporum</name>
    <dbReference type="NCBI Taxonomy" id="69208"/>
    <lineage>
        <taxon>Bacteria</taxon>
        <taxon>Bacillati</taxon>
        <taxon>Bacillota</taxon>
        <taxon>Clostridia</taxon>
        <taxon>Eubacteriales</taxon>
        <taxon>Clostridiaceae</taxon>
        <taxon>Clostridium</taxon>
    </lineage>
</organism>
<evidence type="ECO:0000313" key="2">
    <source>
        <dbReference type="Proteomes" id="UP000679179"/>
    </source>
</evidence>
<dbReference type="EMBL" id="BOPZ01000023">
    <property type="protein sequence ID" value="GIM29871.1"/>
    <property type="molecule type" value="Genomic_DNA"/>
</dbReference>
<protein>
    <submittedName>
        <fullName evidence="1">Uncharacterized protein</fullName>
    </submittedName>
</protein>
<name>A0A919S0T9_9CLOT</name>
<proteinExistence type="predicted"/>
<evidence type="ECO:0000313" key="1">
    <source>
        <dbReference type="EMBL" id="GIM29871.1"/>
    </source>
</evidence>
<reference evidence="1" key="1">
    <citation type="submission" date="2021-03" db="EMBL/GenBank/DDBJ databases">
        <title>Taxonomic study of Clostridium polyendosporum from meadow-gley soil under rice.</title>
        <authorList>
            <person name="Kobayashi H."/>
            <person name="Tanizawa Y."/>
            <person name="Yagura M."/>
        </authorList>
    </citation>
    <scope>NUCLEOTIDE SEQUENCE</scope>
    <source>
        <strain evidence="1">JCM 30710</strain>
    </source>
</reference>